<accession>A0A9D1GFR1</accession>
<organism evidence="3 4">
    <name type="scientific">Candidatus Caccoplasma intestinavium</name>
    <dbReference type="NCBI Taxonomy" id="2840716"/>
    <lineage>
        <taxon>Bacteria</taxon>
        <taxon>Pseudomonadati</taxon>
        <taxon>Bacteroidota</taxon>
        <taxon>Bacteroidia</taxon>
        <taxon>Bacteroidales</taxon>
        <taxon>Bacteroidaceae</taxon>
        <taxon>Bacteroidaceae incertae sedis</taxon>
        <taxon>Candidatus Caccoplasma</taxon>
    </lineage>
</organism>
<feature type="domain" description="Type IX secretion system protein PorV" evidence="2">
    <location>
        <begin position="32"/>
        <end position="270"/>
    </location>
</feature>
<keyword evidence="1" id="KW-0732">Signal</keyword>
<gene>
    <name evidence="3" type="primary">porV</name>
    <name evidence="3" type="ORF">IAD06_09795</name>
</gene>
<evidence type="ECO:0000313" key="3">
    <source>
        <dbReference type="EMBL" id="HIT40307.1"/>
    </source>
</evidence>
<protein>
    <submittedName>
        <fullName evidence="3">Type IX secretion system outer membrane channel protein PorV</fullName>
    </submittedName>
</protein>
<proteinExistence type="predicted"/>
<dbReference type="AlphaFoldDB" id="A0A9D1GFR1"/>
<dbReference type="Pfam" id="PF19572">
    <property type="entry name" value="PorV"/>
    <property type="match status" value="1"/>
</dbReference>
<name>A0A9D1GFR1_9BACT</name>
<sequence>MKYSIKYLLFSGLFALFVFPVHADEDGKNMFNPLTTGVTTLGIAPDARGGSMGDLGVATDPDVNSQYWNPSKYAFAYSSAGVSVSYTPWLRKLVNDINLAYVAGYWKFGGNDLQALSASLRYFSLGSVPTYDNNGVLQNTVNPYEMAIDLGYSRKLSSSFSMGVVFRFIYSDMGFGGLSSAEDMSGAAAFAADISGYQTVYPIIGRSECQFSWGFNISNIGSKVSYDGGTNSSFLPTNLRLGFSFLFPIYDYNTLSINFDANKLLVPAAPRQSDYTYEDEYGNTQYDTEAYNRAKDKFNNTGSISGIFKSFSDAPGGFKEELREIYFSTGLEYSYNRRFFVRAGYYYENKYKGNRQYATFGAGFSLNVFSLDAAYVLATAQSSPLDQTMRFTLSFDMDGIKDLIGRKRRR</sequence>
<evidence type="ECO:0000259" key="2">
    <source>
        <dbReference type="Pfam" id="PF19572"/>
    </source>
</evidence>
<dbReference type="Proteomes" id="UP000886722">
    <property type="component" value="Unassembled WGS sequence"/>
</dbReference>
<feature type="chain" id="PRO_5038832427" evidence="1">
    <location>
        <begin position="24"/>
        <end position="410"/>
    </location>
</feature>
<comment type="caution">
    <text evidence="3">The sequence shown here is derived from an EMBL/GenBank/DDBJ whole genome shotgun (WGS) entry which is preliminary data.</text>
</comment>
<evidence type="ECO:0000256" key="1">
    <source>
        <dbReference type="SAM" id="SignalP"/>
    </source>
</evidence>
<dbReference type="Gene3D" id="2.40.160.60">
    <property type="entry name" value="Outer membrane protein transport protein (OMPP1/FadL/TodX)"/>
    <property type="match status" value="1"/>
</dbReference>
<dbReference type="InterPro" id="IPR047799">
    <property type="entry name" value="T9SS_OM_PorV"/>
</dbReference>
<dbReference type="NCBIfam" id="NF033709">
    <property type="entry name" value="PorV_fam"/>
    <property type="match status" value="1"/>
</dbReference>
<dbReference type="NCBIfam" id="NF033710">
    <property type="entry name" value="T9SS_OM_PorV"/>
    <property type="match status" value="1"/>
</dbReference>
<evidence type="ECO:0000313" key="4">
    <source>
        <dbReference type="Proteomes" id="UP000886722"/>
    </source>
</evidence>
<dbReference type="InterPro" id="IPR045741">
    <property type="entry name" value="PorV"/>
</dbReference>
<reference evidence="3" key="2">
    <citation type="journal article" date="2021" name="PeerJ">
        <title>Extensive microbial diversity within the chicken gut microbiome revealed by metagenomics and culture.</title>
        <authorList>
            <person name="Gilroy R."/>
            <person name="Ravi A."/>
            <person name="Getino M."/>
            <person name="Pursley I."/>
            <person name="Horton D.L."/>
            <person name="Alikhan N.F."/>
            <person name="Baker D."/>
            <person name="Gharbi K."/>
            <person name="Hall N."/>
            <person name="Watson M."/>
            <person name="Adriaenssens E.M."/>
            <person name="Foster-Nyarko E."/>
            <person name="Jarju S."/>
            <person name="Secka A."/>
            <person name="Antonio M."/>
            <person name="Oren A."/>
            <person name="Chaudhuri R.R."/>
            <person name="La Ragione R."/>
            <person name="Hildebrand F."/>
            <person name="Pallen M.J."/>
        </authorList>
    </citation>
    <scope>NUCLEOTIDE SEQUENCE</scope>
    <source>
        <strain evidence="3">21143</strain>
    </source>
</reference>
<reference evidence="3" key="1">
    <citation type="submission" date="2020-10" db="EMBL/GenBank/DDBJ databases">
        <authorList>
            <person name="Gilroy R."/>
        </authorList>
    </citation>
    <scope>NUCLEOTIDE SEQUENCE</scope>
    <source>
        <strain evidence="3">21143</strain>
    </source>
</reference>
<dbReference type="EMBL" id="DVKT01000071">
    <property type="protein sequence ID" value="HIT40307.1"/>
    <property type="molecule type" value="Genomic_DNA"/>
</dbReference>
<feature type="signal peptide" evidence="1">
    <location>
        <begin position="1"/>
        <end position="23"/>
    </location>
</feature>